<dbReference type="Gene3D" id="3.30.750.200">
    <property type="match status" value="1"/>
</dbReference>
<dbReference type="PANTHER" id="PTHR43409">
    <property type="entry name" value="ANAEROBIC MAGNESIUM-PROTOPORPHYRIN IX MONOMETHYL ESTER CYCLASE-RELATED"/>
    <property type="match status" value="1"/>
</dbReference>
<comment type="cofactor">
    <cofactor evidence="1">
        <name>[4Fe-4S] cluster</name>
        <dbReference type="ChEBI" id="CHEBI:49883"/>
    </cofactor>
</comment>
<gene>
    <name evidence="8" type="ORF">METZ01_LOCUS458422</name>
</gene>
<organism evidence="8">
    <name type="scientific">marine metagenome</name>
    <dbReference type="NCBI Taxonomy" id="408172"/>
    <lineage>
        <taxon>unclassified sequences</taxon>
        <taxon>metagenomes</taxon>
        <taxon>ecological metagenomes</taxon>
    </lineage>
</organism>
<reference evidence="8" key="1">
    <citation type="submission" date="2018-05" db="EMBL/GenBank/DDBJ databases">
        <authorList>
            <person name="Lanie J.A."/>
            <person name="Ng W.-L."/>
            <person name="Kazmierczak K.M."/>
            <person name="Andrzejewski T.M."/>
            <person name="Davidsen T.M."/>
            <person name="Wayne K.J."/>
            <person name="Tettelin H."/>
            <person name="Glass J.I."/>
            <person name="Rusch D."/>
            <person name="Podicherti R."/>
            <person name="Tsui H.-C.T."/>
            <person name="Winkler M.E."/>
        </authorList>
    </citation>
    <scope>NUCLEOTIDE SEQUENCE</scope>
</reference>
<keyword evidence="2" id="KW-0949">S-adenosyl-L-methionine</keyword>
<evidence type="ECO:0000256" key="6">
    <source>
        <dbReference type="SAM" id="Phobius"/>
    </source>
</evidence>
<accession>A0A383AER4</accession>
<keyword evidence="6" id="KW-0812">Transmembrane</keyword>
<dbReference type="InterPro" id="IPR051198">
    <property type="entry name" value="BchE-like"/>
</dbReference>
<keyword evidence="4" id="KW-0408">Iron</keyword>
<evidence type="ECO:0000256" key="2">
    <source>
        <dbReference type="ARBA" id="ARBA00022691"/>
    </source>
</evidence>
<keyword evidence="3" id="KW-0479">Metal-binding</keyword>
<evidence type="ECO:0000259" key="7">
    <source>
        <dbReference type="PROSITE" id="PS51918"/>
    </source>
</evidence>
<dbReference type="AlphaFoldDB" id="A0A383AER4"/>
<dbReference type="PROSITE" id="PS51918">
    <property type="entry name" value="RADICAL_SAM"/>
    <property type="match status" value="1"/>
</dbReference>
<evidence type="ECO:0000256" key="4">
    <source>
        <dbReference type="ARBA" id="ARBA00023004"/>
    </source>
</evidence>
<keyword evidence="5" id="KW-0411">Iron-sulfur</keyword>
<dbReference type="GO" id="GO:0051536">
    <property type="term" value="F:iron-sulfur cluster binding"/>
    <property type="evidence" value="ECO:0007669"/>
    <property type="project" value="UniProtKB-KW"/>
</dbReference>
<dbReference type="InterPro" id="IPR007197">
    <property type="entry name" value="rSAM"/>
</dbReference>
<dbReference type="GO" id="GO:0003824">
    <property type="term" value="F:catalytic activity"/>
    <property type="evidence" value="ECO:0007669"/>
    <property type="project" value="InterPro"/>
</dbReference>
<evidence type="ECO:0000256" key="3">
    <source>
        <dbReference type="ARBA" id="ARBA00022723"/>
    </source>
</evidence>
<evidence type="ECO:0000256" key="1">
    <source>
        <dbReference type="ARBA" id="ARBA00001966"/>
    </source>
</evidence>
<name>A0A383AER4_9ZZZZ</name>
<dbReference type="SUPFAM" id="SSF102114">
    <property type="entry name" value="Radical SAM enzymes"/>
    <property type="match status" value="1"/>
</dbReference>
<proteinExistence type="predicted"/>
<keyword evidence="6" id="KW-1133">Transmembrane helix</keyword>
<feature type="domain" description="Radical SAM core" evidence="7">
    <location>
        <begin position="1"/>
        <end position="157"/>
    </location>
</feature>
<dbReference type="GO" id="GO:0046872">
    <property type="term" value="F:metal ion binding"/>
    <property type="evidence" value="ECO:0007669"/>
    <property type="project" value="UniProtKB-KW"/>
</dbReference>
<feature type="non-terminal residue" evidence="8">
    <location>
        <position position="1"/>
    </location>
</feature>
<dbReference type="PANTHER" id="PTHR43409:SF7">
    <property type="entry name" value="BLL1977 PROTEIN"/>
    <property type="match status" value="1"/>
</dbReference>
<dbReference type="Pfam" id="PF04055">
    <property type="entry name" value="Radical_SAM"/>
    <property type="match status" value="1"/>
</dbReference>
<dbReference type="InterPro" id="IPR058240">
    <property type="entry name" value="rSAM_sf"/>
</dbReference>
<feature type="transmembrane region" description="Helical" evidence="6">
    <location>
        <begin position="171"/>
        <end position="189"/>
    </location>
</feature>
<sequence>IVEFCQKLIKKNWNITWQMPAGTRSEALDDEVLELMILSGQRNISYAPESGSITTLEKIKKKIKIDTMKKSLGSALSKGMNVKLNLIMGFPNETNREIFQTLNFIKDAAVLGVHDVYVACFSPYPGSELFDQLHDNGQIAKMDDEYFLNLTSYSDIRHSYSYSPHLSNRMLTFYRLGGMLMFYIISFTLHPKRIFRLFANVKNKKEESRLDMALIQLIGRFKGTKAGI</sequence>
<dbReference type="GO" id="GO:0005829">
    <property type="term" value="C:cytosol"/>
    <property type="evidence" value="ECO:0007669"/>
    <property type="project" value="TreeGrafter"/>
</dbReference>
<protein>
    <recommendedName>
        <fullName evidence="7">Radical SAM core domain-containing protein</fullName>
    </recommendedName>
</protein>
<evidence type="ECO:0000313" key="8">
    <source>
        <dbReference type="EMBL" id="SVE05568.1"/>
    </source>
</evidence>
<keyword evidence="6" id="KW-0472">Membrane</keyword>
<evidence type="ECO:0000256" key="5">
    <source>
        <dbReference type="ARBA" id="ARBA00023014"/>
    </source>
</evidence>
<dbReference type="EMBL" id="UINC01191102">
    <property type="protein sequence ID" value="SVE05568.1"/>
    <property type="molecule type" value="Genomic_DNA"/>
</dbReference>